<gene>
    <name evidence="2" type="ORF">GOACH_03_05700</name>
</gene>
<keyword evidence="1" id="KW-0472">Membrane</keyword>
<dbReference type="EMBL" id="BANR01000003">
    <property type="protein sequence ID" value="GAC47547.1"/>
    <property type="molecule type" value="Genomic_DNA"/>
</dbReference>
<evidence type="ECO:0008006" key="4">
    <source>
        <dbReference type="Google" id="ProtNLM"/>
    </source>
</evidence>
<dbReference type="STRING" id="1220583.GOACH_03_05700"/>
<evidence type="ECO:0000313" key="2">
    <source>
        <dbReference type="EMBL" id="GAC47547.1"/>
    </source>
</evidence>
<name>L7KHX6_9ACTN</name>
<evidence type="ECO:0000313" key="3">
    <source>
        <dbReference type="Proteomes" id="UP000010988"/>
    </source>
</evidence>
<dbReference type="InterPro" id="IPR018730">
    <property type="entry name" value="DUF2273"/>
</dbReference>
<sequence length="60" mass="6067">MINNAVVGLIVGLLLAIAATTGGFSGFILAIVLGAVGLVIGLHRDGVLDLGRLLKSRNRG</sequence>
<keyword evidence="1" id="KW-0812">Transmembrane</keyword>
<dbReference type="eggNOG" id="ENOG5033BMS">
    <property type="taxonomic scope" value="Bacteria"/>
</dbReference>
<reference evidence="2 3" key="1">
    <citation type="submission" date="2012-12" db="EMBL/GenBank/DDBJ databases">
        <title>Whole genome shotgun sequence of Gordonia aichiensis NBRC 108223.</title>
        <authorList>
            <person name="Isaki-Nakamura S."/>
            <person name="Hosoyama A."/>
            <person name="Tsuchikane K."/>
            <person name="Ando Y."/>
            <person name="Baba S."/>
            <person name="Ohji S."/>
            <person name="Hamada M."/>
            <person name="Tamura T."/>
            <person name="Yamazoe A."/>
            <person name="Yamazaki S."/>
            <person name="Fujita N."/>
        </authorList>
    </citation>
    <scope>NUCLEOTIDE SEQUENCE [LARGE SCALE GENOMIC DNA]</scope>
    <source>
        <strain evidence="2 3">NBRC 108223</strain>
    </source>
</reference>
<dbReference type="Pfam" id="PF10031">
    <property type="entry name" value="DUF2273"/>
    <property type="match status" value="1"/>
</dbReference>
<dbReference type="AlphaFoldDB" id="L7KHX6"/>
<proteinExistence type="predicted"/>
<feature type="transmembrane region" description="Helical" evidence="1">
    <location>
        <begin position="28"/>
        <end position="47"/>
    </location>
</feature>
<accession>L7KHX6</accession>
<dbReference type="Proteomes" id="UP000010988">
    <property type="component" value="Unassembled WGS sequence"/>
</dbReference>
<dbReference type="RefSeq" id="WP_005171088.1">
    <property type="nucleotide sequence ID" value="NZ_BANR01000003.1"/>
</dbReference>
<keyword evidence="3" id="KW-1185">Reference proteome</keyword>
<organism evidence="2 3">
    <name type="scientific">Gordonia aichiensis NBRC 108223</name>
    <dbReference type="NCBI Taxonomy" id="1220583"/>
    <lineage>
        <taxon>Bacteria</taxon>
        <taxon>Bacillati</taxon>
        <taxon>Actinomycetota</taxon>
        <taxon>Actinomycetes</taxon>
        <taxon>Mycobacteriales</taxon>
        <taxon>Gordoniaceae</taxon>
        <taxon>Gordonia</taxon>
    </lineage>
</organism>
<protein>
    <recommendedName>
        <fullName evidence="4">DUF2273 domain-containing protein</fullName>
    </recommendedName>
</protein>
<keyword evidence="1" id="KW-1133">Transmembrane helix</keyword>
<evidence type="ECO:0000256" key="1">
    <source>
        <dbReference type="SAM" id="Phobius"/>
    </source>
</evidence>
<comment type="caution">
    <text evidence="2">The sequence shown here is derived from an EMBL/GenBank/DDBJ whole genome shotgun (WGS) entry which is preliminary data.</text>
</comment>
<dbReference type="OrthoDB" id="4382132at2"/>